<proteinExistence type="predicted"/>
<evidence type="ECO:0000256" key="1">
    <source>
        <dbReference type="SAM" id="Phobius"/>
    </source>
</evidence>
<reference evidence="3" key="1">
    <citation type="submission" date="2015-05" db="EMBL/GenBank/DDBJ databases">
        <authorList>
            <person name="Wilson R.K."/>
            <person name="Warren W.C."/>
            <person name="Olafson P."/>
        </authorList>
    </citation>
    <scope>NUCLEOTIDE SEQUENCE [LARGE SCALE GENOMIC DNA]</scope>
    <source>
        <strain evidence="3">USDA</strain>
    </source>
</reference>
<reference evidence="2" key="2">
    <citation type="submission" date="2020-05" db="UniProtKB">
        <authorList>
            <consortium name="EnsemblMetazoa"/>
        </authorList>
    </citation>
    <scope>IDENTIFICATION</scope>
    <source>
        <strain evidence="2">USDA</strain>
    </source>
</reference>
<protein>
    <submittedName>
        <fullName evidence="2">Uncharacterized protein</fullName>
    </submittedName>
</protein>
<keyword evidence="1" id="KW-0812">Transmembrane</keyword>
<dbReference type="KEGG" id="scac:106083311"/>
<evidence type="ECO:0000313" key="2">
    <source>
        <dbReference type="EnsemblMetazoa" id="SCAU000690-PA"/>
    </source>
</evidence>
<keyword evidence="1" id="KW-1133">Transmembrane helix</keyword>
<feature type="transmembrane region" description="Helical" evidence="1">
    <location>
        <begin position="137"/>
        <end position="161"/>
    </location>
</feature>
<dbReference type="OrthoDB" id="288590at2759"/>
<evidence type="ECO:0000313" key="3">
    <source>
        <dbReference type="Proteomes" id="UP000095300"/>
    </source>
</evidence>
<dbReference type="VEuPathDB" id="VectorBase:SCAU000690"/>
<gene>
    <name evidence="2" type="primary">106083311</name>
</gene>
<dbReference type="Proteomes" id="UP000095300">
    <property type="component" value="Unassembled WGS sequence"/>
</dbReference>
<accession>A0A1I8NNR8</accession>
<sequence>MDKGSTINIANVNASTSVPSLPSSSTSSSNCNSTCDGIKSAIIQNHEFSTIVANREETNTTKFHDPKISFATRETPVRPTNRDRNVTLPTSYEVDYNLMDQSYSPSTLAEIYDDEFFDFGDSRREVQPVRINHKEGIFCCFITGVAIGLLLLMAYLLILLLDPITKTMEAMHNSFLNLTNSIIKKKLHNHNKPV</sequence>
<dbReference type="EnsemblMetazoa" id="SCAU000690-RA">
    <property type="protein sequence ID" value="SCAU000690-PA"/>
    <property type="gene ID" value="SCAU000690"/>
</dbReference>
<dbReference type="AlphaFoldDB" id="A0A1I8NNR8"/>
<dbReference type="EnsemblMetazoa" id="SCAU000690-RC">
    <property type="protein sequence ID" value="SCAU000690-PC"/>
    <property type="gene ID" value="SCAU000690"/>
</dbReference>
<organism evidence="2 3">
    <name type="scientific">Stomoxys calcitrans</name>
    <name type="common">Stable fly</name>
    <name type="synonym">Conops calcitrans</name>
    <dbReference type="NCBI Taxonomy" id="35570"/>
    <lineage>
        <taxon>Eukaryota</taxon>
        <taxon>Metazoa</taxon>
        <taxon>Ecdysozoa</taxon>
        <taxon>Arthropoda</taxon>
        <taxon>Hexapoda</taxon>
        <taxon>Insecta</taxon>
        <taxon>Pterygota</taxon>
        <taxon>Neoptera</taxon>
        <taxon>Endopterygota</taxon>
        <taxon>Diptera</taxon>
        <taxon>Brachycera</taxon>
        <taxon>Muscomorpha</taxon>
        <taxon>Muscoidea</taxon>
        <taxon>Muscidae</taxon>
        <taxon>Stomoxys</taxon>
    </lineage>
</organism>
<keyword evidence="1" id="KW-0472">Membrane</keyword>
<name>A0A1I8NNR8_STOCA</name>
<dbReference type="EnsemblMetazoa" id="SCAU000690-RB">
    <property type="protein sequence ID" value="SCAU000690-PB"/>
    <property type="gene ID" value="SCAU000690"/>
</dbReference>
<keyword evidence="3" id="KW-1185">Reference proteome</keyword>